<reference evidence="2 3" key="1">
    <citation type="submission" date="2021-01" db="EMBL/GenBank/DDBJ databases">
        <title>Whole genome shotgun sequence of Verrucosispora qiuiae NBRC 106684.</title>
        <authorList>
            <person name="Komaki H."/>
            <person name="Tamura T."/>
        </authorList>
    </citation>
    <scope>NUCLEOTIDE SEQUENCE [LARGE SCALE GENOMIC DNA]</scope>
    <source>
        <strain evidence="2 3">NBRC 106684</strain>
    </source>
</reference>
<dbReference type="SUPFAM" id="SSF51182">
    <property type="entry name" value="RmlC-like cupins"/>
    <property type="match status" value="1"/>
</dbReference>
<name>A0ABQ4J9Y2_9ACTN</name>
<dbReference type="RefSeq" id="WP_204034566.1">
    <property type="nucleotide sequence ID" value="NZ_BOPC01000027.1"/>
</dbReference>
<sequence>MDQQLSGPDKDDPMWTAARGFVVREAEGALRLINGGHEKTRVKVTGDQTGGRLSLMKMGVAPGFGNQAHAHGVEDEAFYVASGKFLFLNGNRTFEAGPGDFIYVPKLTRHAFKNIGTEEADLLVFYTPAGAEQFFLKNGDEPDSEGNPPPAWTPERFAALAGELDAHHMILLPNDDWS</sequence>
<comment type="caution">
    <text evidence="2">The sequence shown here is derived from an EMBL/GenBank/DDBJ whole genome shotgun (WGS) entry which is preliminary data.</text>
</comment>
<dbReference type="Proteomes" id="UP000653076">
    <property type="component" value="Unassembled WGS sequence"/>
</dbReference>
<dbReference type="PANTHER" id="PTHR36440:SF1">
    <property type="entry name" value="PUTATIVE (AFU_ORTHOLOGUE AFUA_8G07350)-RELATED"/>
    <property type="match status" value="1"/>
</dbReference>
<dbReference type="InterPro" id="IPR014710">
    <property type="entry name" value="RmlC-like_jellyroll"/>
</dbReference>
<dbReference type="Gene3D" id="2.60.120.10">
    <property type="entry name" value="Jelly Rolls"/>
    <property type="match status" value="1"/>
</dbReference>
<dbReference type="EMBL" id="BOPC01000027">
    <property type="protein sequence ID" value="GIJ26970.1"/>
    <property type="molecule type" value="Genomic_DNA"/>
</dbReference>
<gene>
    <name evidence="2" type="ORF">Vqi01_21320</name>
</gene>
<organism evidence="2 3">
    <name type="scientific">Micromonospora qiuiae</name>
    <dbReference type="NCBI Taxonomy" id="502268"/>
    <lineage>
        <taxon>Bacteria</taxon>
        <taxon>Bacillati</taxon>
        <taxon>Actinomycetota</taxon>
        <taxon>Actinomycetes</taxon>
        <taxon>Micromonosporales</taxon>
        <taxon>Micromonosporaceae</taxon>
        <taxon>Micromonospora</taxon>
    </lineage>
</organism>
<dbReference type="InterPro" id="IPR053146">
    <property type="entry name" value="QDO-like"/>
</dbReference>
<evidence type="ECO:0000259" key="1">
    <source>
        <dbReference type="Pfam" id="PF07883"/>
    </source>
</evidence>
<evidence type="ECO:0000313" key="3">
    <source>
        <dbReference type="Proteomes" id="UP000653076"/>
    </source>
</evidence>
<evidence type="ECO:0000313" key="2">
    <source>
        <dbReference type="EMBL" id="GIJ26970.1"/>
    </source>
</evidence>
<protein>
    <recommendedName>
        <fullName evidence="1">Cupin type-2 domain-containing protein</fullName>
    </recommendedName>
</protein>
<keyword evidence="3" id="KW-1185">Reference proteome</keyword>
<feature type="domain" description="Cupin type-2" evidence="1">
    <location>
        <begin position="58"/>
        <end position="126"/>
    </location>
</feature>
<dbReference type="Pfam" id="PF07883">
    <property type="entry name" value="Cupin_2"/>
    <property type="match status" value="1"/>
</dbReference>
<proteinExistence type="predicted"/>
<accession>A0ABQ4J9Y2</accession>
<dbReference type="InterPro" id="IPR013096">
    <property type="entry name" value="Cupin_2"/>
</dbReference>
<dbReference type="InterPro" id="IPR011051">
    <property type="entry name" value="RmlC_Cupin_sf"/>
</dbReference>
<dbReference type="PANTHER" id="PTHR36440">
    <property type="entry name" value="PUTATIVE (AFU_ORTHOLOGUE AFUA_8G07350)-RELATED"/>
    <property type="match status" value="1"/>
</dbReference>